<keyword evidence="19" id="KW-1185">Reference proteome</keyword>
<dbReference type="Gene3D" id="3.30.40.10">
    <property type="entry name" value="Zinc/RING finger domain, C3HC4 (zinc finger)"/>
    <property type="match status" value="1"/>
</dbReference>
<dbReference type="KEGG" id="kpin:30170791"/>
<dbReference type="InterPro" id="IPR001965">
    <property type="entry name" value="Znf_PHD"/>
</dbReference>
<dbReference type="CDD" id="cd15505">
    <property type="entry name" value="PHD_ING"/>
    <property type="match status" value="1"/>
</dbReference>
<feature type="site" description="Histone H3K4me3 binding" evidence="11">
    <location>
        <position position="327"/>
    </location>
</feature>
<dbReference type="CDD" id="cd16858">
    <property type="entry name" value="ING_ING3_Yng2p"/>
    <property type="match status" value="1"/>
</dbReference>
<dbReference type="PANTHER" id="PTHR10333">
    <property type="entry name" value="INHIBITOR OF GROWTH PROTEIN"/>
    <property type="match status" value="1"/>
</dbReference>
<dbReference type="Pfam" id="PF12998">
    <property type="entry name" value="ING"/>
    <property type="match status" value="1"/>
</dbReference>
<comment type="similarity">
    <text evidence="2 14">Belongs to the ING family.</text>
</comment>
<evidence type="ECO:0000256" key="14">
    <source>
        <dbReference type="RuleBase" id="RU361213"/>
    </source>
</evidence>
<dbReference type="InterPro" id="IPR024610">
    <property type="entry name" value="ING_N_histone-binding"/>
</dbReference>
<keyword evidence="6 12" id="KW-0862">Zinc</keyword>
<feature type="binding site" evidence="12">
    <location>
        <position position="326"/>
    </location>
    <ligand>
        <name>Zn(2+)</name>
        <dbReference type="ChEBI" id="CHEBI:29105"/>
        <label>2</label>
    </ligand>
</feature>
<reference evidence="18" key="4">
    <citation type="submission" date="2024-02" db="EMBL/GenBank/DDBJ databases">
        <title>Comparative genomics of Cryptococcus and Kwoniella reveals pathogenesis evolution and contrasting modes of karyotype evolution via chromosome fusion or intercentromeric recombination.</title>
        <authorList>
            <person name="Coelho M.A."/>
            <person name="David-Palma M."/>
            <person name="Shea T."/>
            <person name="Bowers K."/>
            <person name="McGinley-Smith S."/>
            <person name="Mohammad A.W."/>
            <person name="Gnirke A."/>
            <person name="Yurkov A.M."/>
            <person name="Nowrousian M."/>
            <person name="Sun S."/>
            <person name="Cuomo C.A."/>
            <person name="Heitman J."/>
        </authorList>
    </citation>
    <scope>NUCLEOTIDE SEQUENCE</scope>
    <source>
        <strain evidence="18">CBS 10737</strain>
    </source>
</reference>
<dbReference type="InterPro" id="IPR013083">
    <property type="entry name" value="Znf_RING/FYVE/PHD"/>
</dbReference>
<sequence>MALPASLQVHAHFQPEEAAHAASELISSLDNLPGEVVFLLEEIREKDVRINQLIQRINTRHIGLTKQAKTIPNSTPSNAQFNLPISQGINNLPTSHLNQKELQTLNKIQSEWLKVEILQDEKIKLSERIERILNRAKERAKFEWIKVGGKEILPENLLSSSSIIINESNLLSNNGLNELGHNNLILPSTGLGTGSDGRPQKKRKPNHMSFPSPSASISSSLSMPPPPAPTRPKMYHNNKNKLSSSVTALTDQDADGEEEEDFDMISEIDQDVDAEGEEVNLINNHNNHNSNNNNGFNNNIDGSETETDDTLYCICQQKSYGEMIGCDNDRCQLEWFHVKCVNISGQLPDTWYCPDCVKKLGLLSSDGKMAGNTRKGRKK</sequence>
<evidence type="ECO:0000256" key="5">
    <source>
        <dbReference type="ARBA" id="ARBA00022771"/>
    </source>
</evidence>
<keyword evidence="9" id="KW-0804">Transcription</keyword>
<keyword evidence="3" id="KW-0341">Growth regulation</keyword>
<evidence type="ECO:0000256" key="12">
    <source>
        <dbReference type="PIRSR" id="PIRSR628651-51"/>
    </source>
</evidence>
<dbReference type="AlphaFoldDB" id="A0A1B9I847"/>
<reference evidence="18" key="2">
    <citation type="submission" date="2013-07" db="EMBL/GenBank/DDBJ databases">
        <authorList>
            <consortium name="The Broad Institute Genome Sequencing Platform"/>
            <person name="Cuomo C."/>
            <person name="Litvintseva A."/>
            <person name="Chen Y."/>
            <person name="Heitman J."/>
            <person name="Sun S."/>
            <person name="Springer D."/>
            <person name="Dromer F."/>
            <person name="Young S.K."/>
            <person name="Zeng Q."/>
            <person name="Gargeya S."/>
            <person name="Fitzgerald M."/>
            <person name="Abouelleil A."/>
            <person name="Alvarado L."/>
            <person name="Berlin A.M."/>
            <person name="Chapman S.B."/>
            <person name="Dewar J."/>
            <person name="Goldberg J."/>
            <person name="Griggs A."/>
            <person name="Gujja S."/>
            <person name="Hansen M."/>
            <person name="Howarth C."/>
            <person name="Imamovic A."/>
            <person name="Larimer J."/>
            <person name="McCowan C."/>
            <person name="Murphy C."/>
            <person name="Pearson M."/>
            <person name="Priest M."/>
            <person name="Roberts A."/>
            <person name="Saif S."/>
            <person name="Shea T."/>
            <person name="Sykes S."/>
            <person name="Wortman J."/>
            <person name="Nusbaum C."/>
            <person name="Birren B."/>
        </authorList>
    </citation>
    <scope>NUCLEOTIDE SEQUENCE</scope>
    <source>
        <strain evidence="18">CBS 10737</strain>
    </source>
</reference>
<evidence type="ECO:0000256" key="2">
    <source>
        <dbReference type="ARBA" id="ARBA00010210"/>
    </source>
</evidence>
<name>A0A1B9I847_9TREE</name>
<dbReference type="InterPro" id="IPR019786">
    <property type="entry name" value="Zinc_finger_PHD-type_CS"/>
</dbReference>
<organism evidence="17">
    <name type="scientific">Kwoniella pini CBS 10737</name>
    <dbReference type="NCBI Taxonomy" id="1296096"/>
    <lineage>
        <taxon>Eukaryota</taxon>
        <taxon>Fungi</taxon>
        <taxon>Dikarya</taxon>
        <taxon>Basidiomycota</taxon>
        <taxon>Agaricomycotina</taxon>
        <taxon>Tremellomycetes</taxon>
        <taxon>Tremellales</taxon>
        <taxon>Cryptococcaceae</taxon>
        <taxon>Kwoniella</taxon>
    </lineage>
</organism>
<evidence type="ECO:0000256" key="11">
    <source>
        <dbReference type="PIRSR" id="PIRSR628651-50"/>
    </source>
</evidence>
<dbReference type="GO" id="GO:0005634">
    <property type="term" value="C:nucleus"/>
    <property type="evidence" value="ECO:0007669"/>
    <property type="project" value="UniProtKB-SubCell"/>
</dbReference>
<feature type="compositionally biased region" description="Polar residues" evidence="15">
    <location>
        <begin position="240"/>
        <end position="250"/>
    </location>
</feature>
<feature type="binding site" evidence="12">
    <location>
        <position position="340"/>
    </location>
    <ligand>
        <name>Zn(2+)</name>
        <dbReference type="ChEBI" id="CHEBI:29105"/>
        <label>1</label>
    </ligand>
</feature>
<evidence type="ECO:0000256" key="10">
    <source>
        <dbReference type="ARBA" id="ARBA00023242"/>
    </source>
</evidence>
<keyword evidence="7 14" id="KW-0156">Chromatin regulator</keyword>
<evidence type="ECO:0000313" key="18">
    <source>
        <dbReference type="EMBL" id="WWC70930.1"/>
    </source>
</evidence>
<dbReference type="GO" id="GO:0006325">
    <property type="term" value="P:chromatin organization"/>
    <property type="evidence" value="ECO:0007669"/>
    <property type="project" value="UniProtKB-KW"/>
</dbReference>
<keyword evidence="8" id="KW-0805">Transcription regulation</keyword>
<evidence type="ECO:0000256" key="9">
    <source>
        <dbReference type="ARBA" id="ARBA00023163"/>
    </source>
</evidence>
<dbReference type="PANTHER" id="PTHR10333:SF103">
    <property type="entry name" value="INHIBITOR OF GROWTH PROTEIN 3"/>
    <property type="match status" value="1"/>
</dbReference>
<comment type="function">
    <text evidence="14">Component of an histone acetyltransferase complex.</text>
</comment>
<evidence type="ECO:0000256" key="15">
    <source>
        <dbReference type="SAM" id="MobiDB-lite"/>
    </source>
</evidence>
<evidence type="ECO:0000256" key="8">
    <source>
        <dbReference type="ARBA" id="ARBA00023015"/>
    </source>
</evidence>
<dbReference type="GO" id="GO:0000785">
    <property type="term" value="C:chromatin"/>
    <property type="evidence" value="ECO:0007669"/>
    <property type="project" value="UniProtKB-ARBA"/>
</dbReference>
<feature type="site" description="Histone H3K4me3 binding" evidence="11">
    <location>
        <position position="323"/>
    </location>
</feature>
<dbReference type="EMBL" id="KV700115">
    <property type="protein sequence ID" value="OCF51707.1"/>
    <property type="molecule type" value="Genomic_DNA"/>
</dbReference>
<dbReference type="OrthoDB" id="5411773at2759"/>
<reference evidence="17" key="1">
    <citation type="submission" date="2013-07" db="EMBL/GenBank/DDBJ databases">
        <title>The Genome Sequence of Cryptococcus pinus CBS10737.</title>
        <authorList>
            <consortium name="The Broad Institute Genome Sequencing Platform"/>
            <person name="Cuomo C."/>
            <person name="Litvintseva A."/>
            <person name="Chen Y."/>
            <person name="Heitman J."/>
            <person name="Sun S."/>
            <person name="Springer D."/>
            <person name="Dromer F."/>
            <person name="Young S.K."/>
            <person name="Zeng Q."/>
            <person name="Gargeya S."/>
            <person name="Fitzgerald M."/>
            <person name="Abouelleil A."/>
            <person name="Alvarado L."/>
            <person name="Berlin A.M."/>
            <person name="Chapman S.B."/>
            <person name="Dewar J."/>
            <person name="Goldberg J."/>
            <person name="Griggs A."/>
            <person name="Gujja S."/>
            <person name="Hansen M."/>
            <person name="Howarth C."/>
            <person name="Imamovic A."/>
            <person name="Larimer J."/>
            <person name="McCowan C."/>
            <person name="Murphy C."/>
            <person name="Pearson M."/>
            <person name="Priest M."/>
            <person name="Roberts A."/>
            <person name="Saif S."/>
            <person name="Shea T."/>
            <person name="Sykes S."/>
            <person name="Wortman J."/>
            <person name="Nusbaum C."/>
            <person name="Birren B."/>
        </authorList>
    </citation>
    <scope>NUCLEOTIDE SEQUENCE [LARGE SCALE GENOMIC DNA]</scope>
    <source>
        <strain evidence="17">CBS 10737</strain>
    </source>
</reference>
<dbReference type="GO" id="GO:0008270">
    <property type="term" value="F:zinc ion binding"/>
    <property type="evidence" value="ECO:0007669"/>
    <property type="project" value="UniProtKB-KW"/>
</dbReference>
<dbReference type="InterPro" id="IPR011011">
    <property type="entry name" value="Znf_FYVE_PHD"/>
</dbReference>
<feature type="region of interest" description="Disordered" evidence="15">
    <location>
        <begin position="187"/>
        <end position="252"/>
    </location>
</feature>
<dbReference type="PROSITE" id="PS50016">
    <property type="entry name" value="ZF_PHD_2"/>
    <property type="match status" value="1"/>
</dbReference>
<evidence type="ECO:0000259" key="16">
    <source>
        <dbReference type="PROSITE" id="PS50016"/>
    </source>
</evidence>
<evidence type="ECO:0000313" key="19">
    <source>
        <dbReference type="Proteomes" id="UP000094020"/>
    </source>
</evidence>
<evidence type="ECO:0000256" key="7">
    <source>
        <dbReference type="ARBA" id="ARBA00022853"/>
    </source>
</evidence>
<feature type="binding site" evidence="12">
    <location>
        <position position="337"/>
    </location>
    <ligand>
        <name>Zn(2+)</name>
        <dbReference type="ChEBI" id="CHEBI:29105"/>
        <label>1</label>
    </ligand>
</feature>
<feature type="domain" description="PHD-type" evidence="16">
    <location>
        <begin position="310"/>
        <end position="359"/>
    </location>
</feature>
<dbReference type="SUPFAM" id="SSF57903">
    <property type="entry name" value="FYVE/PHD zinc finger"/>
    <property type="match status" value="1"/>
</dbReference>
<dbReference type="STRING" id="1296096.A0A1B9I847"/>
<dbReference type="SMART" id="SM00249">
    <property type="entry name" value="PHD"/>
    <property type="match status" value="1"/>
</dbReference>
<evidence type="ECO:0000256" key="1">
    <source>
        <dbReference type="ARBA" id="ARBA00004123"/>
    </source>
</evidence>
<feature type="site" description="Histone H3K4me3 binding" evidence="11">
    <location>
        <position position="335"/>
    </location>
</feature>
<dbReference type="GeneID" id="30170791"/>
<dbReference type="InterPro" id="IPR019787">
    <property type="entry name" value="Znf_PHD-finger"/>
</dbReference>
<feature type="binding site" evidence="12">
    <location>
        <position position="353"/>
    </location>
    <ligand>
        <name>Zn(2+)</name>
        <dbReference type="ChEBI" id="CHEBI:29105"/>
        <label>2</label>
    </ligand>
</feature>
<keyword evidence="5 13" id="KW-0863">Zinc-finger</keyword>
<dbReference type="InterPro" id="IPR028651">
    <property type="entry name" value="ING_fam"/>
</dbReference>
<gene>
    <name evidence="17" type="ORF">I206_02422</name>
    <name evidence="18" type="ORF">I206_104882</name>
</gene>
<accession>A0A1B9I847</accession>
<keyword evidence="10 14" id="KW-0539">Nucleus</keyword>
<dbReference type="EMBL" id="CP144524">
    <property type="protein sequence ID" value="WWC70930.1"/>
    <property type="molecule type" value="Genomic_DNA"/>
</dbReference>
<dbReference type="SMART" id="SM01408">
    <property type="entry name" value="ING"/>
    <property type="match status" value="1"/>
</dbReference>
<evidence type="ECO:0000256" key="13">
    <source>
        <dbReference type="PROSITE-ProRule" id="PRU00146"/>
    </source>
</evidence>
<comment type="subcellular location">
    <subcellularLocation>
        <location evidence="1 14">Nucleus</location>
    </subcellularLocation>
</comment>
<evidence type="ECO:0000256" key="6">
    <source>
        <dbReference type="ARBA" id="ARBA00022833"/>
    </source>
</evidence>
<feature type="site" description="Histone H3K4me3 binding" evidence="11">
    <location>
        <position position="312"/>
    </location>
</feature>
<dbReference type="PROSITE" id="PS01359">
    <property type="entry name" value="ZF_PHD_1"/>
    <property type="match status" value="1"/>
</dbReference>
<dbReference type="Gene3D" id="6.10.140.1740">
    <property type="match status" value="1"/>
</dbReference>
<keyword evidence="4 12" id="KW-0479">Metal-binding</keyword>
<feature type="binding site" evidence="12">
    <location>
        <position position="356"/>
    </location>
    <ligand>
        <name>Zn(2+)</name>
        <dbReference type="ChEBI" id="CHEBI:29105"/>
        <label>2</label>
    </ligand>
</feature>
<feature type="binding site" evidence="12">
    <location>
        <position position="313"/>
    </location>
    <ligand>
        <name>Zn(2+)</name>
        <dbReference type="ChEBI" id="CHEBI:29105"/>
        <label>1</label>
    </ligand>
</feature>
<reference evidence="17" key="3">
    <citation type="submission" date="2016-07" db="EMBL/GenBank/DDBJ databases">
        <title>Evolution of pathogenesis and genome organization in the Tremellales.</title>
        <authorList>
            <person name="Cuomo C."/>
            <person name="Litvintseva A."/>
            <person name="Heitman J."/>
            <person name="Chen Y."/>
            <person name="Sun S."/>
            <person name="Springer D."/>
            <person name="Dromer F."/>
            <person name="Young S."/>
            <person name="Zeng Q."/>
            <person name="Chapman S."/>
            <person name="Gujja S."/>
            <person name="Saif S."/>
            <person name="Birren B."/>
        </authorList>
    </citation>
    <scope>NUCLEOTIDE SEQUENCE</scope>
    <source>
        <strain evidence="17">CBS 10737</strain>
    </source>
</reference>
<evidence type="ECO:0000256" key="3">
    <source>
        <dbReference type="ARBA" id="ARBA00022604"/>
    </source>
</evidence>
<proteinExistence type="inferred from homology"/>
<evidence type="ECO:0000256" key="4">
    <source>
        <dbReference type="ARBA" id="ARBA00022723"/>
    </source>
</evidence>
<evidence type="ECO:0000313" key="17">
    <source>
        <dbReference type="EMBL" id="OCF51707.1"/>
    </source>
</evidence>
<dbReference type="Proteomes" id="UP000094020">
    <property type="component" value="Chromosome 6"/>
</dbReference>
<feature type="binding site" evidence="12">
    <location>
        <position position="331"/>
    </location>
    <ligand>
        <name>Zn(2+)</name>
        <dbReference type="ChEBI" id="CHEBI:29105"/>
        <label>2</label>
    </ligand>
</feature>
<feature type="binding site" evidence="12">
    <location>
        <position position="315"/>
    </location>
    <ligand>
        <name>Zn(2+)</name>
        <dbReference type="ChEBI" id="CHEBI:29105"/>
        <label>1</label>
    </ligand>
</feature>
<comment type="domain">
    <text evidence="14">The PHD-type zinc finger mediates the binding to H3K4me3.</text>
</comment>
<comment type="subunit">
    <text evidence="14">Component of an histone acetyltransferase complex. Interacts with H3K4me3 and to a lesser extent with H3K4me2.</text>
</comment>
<protein>
    <recommendedName>
        <fullName evidence="14">Chromatin modification-related protein</fullName>
    </recommendedName>
</protein>
<feature type="compositionally biased region" description="Low complexity" evidence="15">
    <location>
        <begin position="209"/>
        <end position="222"/>
    </location>
</feature>
<dbReference type="RefSeq" id="XP_019012926.1">
    <property type="nucleotide sequence ID" value="XM_019154186.1"/>
</dbReference>